<evidence type="ECO:0000313" key="3">
    <source>
        <dbReference type="EMBL" id="TDD48908.1"/>
    </source>
</evidence>
<feature type="domain" description="DUF559" evidence="1">
    <location>
        <begin position="216"/>
        <end position="281"/>
    </location>
</feature>
<proteinExistence type="predicted"/>
<dbReference type="Proteomes" id="UP000295124">
    <property type="component" value="Unassembled WGS sequence"/>
</dbReference>
<reference evidence="3 4" key="1">
    <citation type="submission" date="2019-03" db="EMBL/GenBank/DDBJ databases">
        <title>Draft genome sequences of novel Actinobacteria.</title>
        <authorList>
            <person name="Sahin N."/>
            <person name="Ay H."/>
            <person name="Saygin H."/>
        </authorList>
    </citation>
    <scope>NUCLEOTIDE SEQUENCE [LARGE SCALE GENOMIC DNA]</scope>
    <source>
        <strain evidence="3 4">JCM 13523</strain>
    </source>
</reference>
<accession>A0A4R4YU68</accession>
<evidence type="ECO:0000313" key="4">
    <source>
        <dbReference type="Proteomes" id="UP000295124"/>
    </source>
</evidence>
<dbReference type="InterPro" id="IPR011335">
    <property type="entry name" value="Restrct_endonuc-II-like"/>
</dbReference>
<evidence type="ECO:0000259" key="1">
    <source>
        <dbReference type="Pfam" id="PF04480"/>
    </source>
</evidence>
<dbReference type="SUPFAM" id="SSF52980">
    <property type="entry name" value="Restriction endonuclease-like"/>
    <property type="match status" value="1"/>
</dbReference>
<dbReference type="Pfam" id="PF04480">
    <property type="entry name" value="DUF559"/>
    <property type="match status" value="1"/>
</dbReference>
<dbReference type="RefSeq" id="WP_132174439.1">
    <property type="nucleotide sequence ID" value="NZ_SMKX01000135.1"/>
</dbReference>
<feature type="domain" description="AbiEi antitoxin N-terminal" evidence="2">
    <location>
        <begin position="24"/>
        <end position="49"/>
    </location>
</feature>
<dbReference type="Gene3D" id="3.40.960.10">
    <property type="entry name" value="VSR Endonuclease"/>
    <property type="match status" value="1"/>
</dbReference>
<evidence type="ECO:0000259" key="2">
    <source>
        <dbReference type="Pfam" id="PF13338"/>
    </source>
</evidence>
<keyword evidence="4" id="KW-1185">Reference proteome</keyword>
<organism evidence="3 4">
    <name type="scientific">Kribbella antibiotica</name>
    <dbReference type="NCBI Taxonomy" id="190195"/>
    <lineage>
        <taxon>Bacteria</taxon>
        <taxon>Bacillati</taxon>
        <taxon>Actinomycetota</taxon>
        <taxon>Actinomycetes</taxon>
        <taxon>Propionibacteriales</taxon>
        <taxon>Kribbellaceae</taxon>
        <taxon>Kribbella</taxon>
    </lineage>
</organism>
<comment type="caution">
    <text evidence="3">The sequence shown here is derived from an EMBL/GenBank/DDBJ whole genome shotgun (WGS) entry which is preliminary data.</text>
</comment>
<dbReference type="OrthoDB" id="4310518at2"/>
<sequence>MPLVADTLASLDGSAAAAQLRLLVPRAALERAVQSGEIERVARGVYALPGLGPERLAALAYDGVVSHLSAAHLWGLPLLDQPDKPHIILPPRRHPRYDRPAVLHWATVTAEERRTRITTPLRTVADCTRILPFGEGLAVADAALRARLVTQFELHQAATNMRGPGRPNALLIAAAATALAESFLESILRGRVLTAGLTGFEPQVEIYDETGFIARVDLGHRPARLAVEAEGREFHSSATALNADCRRYNNLVAAGWRVLRFTYQQIINEPDWVINRIQTALALRTLTPLTTRLPHAA</sequence>
<protein>
    <submittedName>
        <fullName evidence="3">DUF559 domain-containing protein</fullName>
    </submittedName>
</protein>
<gene>
    <name evidence="3" type="ORF">E1263_32640</name>
</gene>
<dbReference type="InterPro" id="IPR007569">
    <property type="entry name" value="DUF559"/>
</dbReference>
<name>A0A4R4YU68_9ACTN</name>
<dbReference type="EMBL" id="SMKX01000135">
    <property type="protein sequence ID" value="TDD48908.1"/>
    <property type="molecule type" value="Genomic_DNA"/>
</dbReference>
<dbReference type="Pfam" id="PF13338">
    <property type="entry name" value="AbiEi_4"/>
    <property type="match status" value="1"/>
</dbReference>
<dbReference type="InterPro" id="IPR025159">
    <property type="entry name" value="AbiEi_N"/>
</dbReference>
<dbReference type="AlphaFoldDB" id="A0A4R4YU68"/>